<keyword evidence="2" id="KW-1185">Reference proteome</keyword>
<dbReference type="EMBL" id="BOSE01000002">
    <property type="protein sequence ID" value="GIP15697.1"/>
    <property type="molecule type" value="Genomic_DNA"/>
</dbReference>
<evidence type="ECO:0000313" key="1">
    <source>
        <dbReference type="EMBL" id="GIP15697.1"/>
    </source>
</evidence>
<dbReference type="Proteomes" id="UP000683139">
    <property type="component" value="Unassembled WGS sequence"/>
</dbReference>
<dbReference type="RefSeq" id="WP_213513981.1">
    <property type="nucleotide sequence ID" value="NZ_BOSE01000002.1"/>
</dbReference>
<reference evidence="1" key="1">
    <citation type="submission" date="2021-03" db="EMBL/GenBank/DDBJ databases">
        <title>Antimicrobial resistance genes in bacteria isolated from Japanese honey, and their potential for conferring macrolide and lincosamide resistance in the American foulbrood pathogen Paenibacillus larvae.</title>
        <authorList>
            <person name="Okamoto M."/>
            <person name="Kumagai M."/>
            <person name="Kanamori H."/>
            <person name="Takamatsu D."/>
        </authorList>
    </citation>
    <scope>NUCLEOTIDE SEQUENCE</scope>
    <source>
        <strain evidence="1">J40TS1</strain>
    </source>
</reference>
<name>A0A920CTB3_9BACL</name>
<evidence type="ECO:0000313" key="2">
    <source>
        <dbReference type="Proteomes" id="UP000683139"/>
    </source>
</evidence>
<protein>
    <submittedName>
        <fullName evidence="1">Uncharacterized protein</fullName>
    </submittedName>
</protein>
<dbReference type="AlphaFoldDB" id="A0A920CTB3"/>
<comment type="caution">
    <text evidence="1">The sequence shown here is derived from an EMBL/GenBank/DDBJ whole genome shotgun (WGS) entry which is preliminary data.</text>
</comment>
<sequence>MYSYSVMASTDEQKAQFSAFFVRYREHFSRDMLLDEALLHLLNYLEQSSIILTYNERDQVIGALNYWRTADETGEDEFAYDADGRLVYLSSALIAPEERSSRVFMHGFRDWINEMHKQAPELHTVIFTARADIAYINQLYRKFARHCGHREGLHGMENIYKANFTELHHFLNRLKSK</sequence>
<gene>
    <name evidence="1" type="ORF">J40TS1_13390</name>
</gene>
<proteinExistence type="predicted"/>
<organism evidence="1 2">
    <name type="scientific">Paenibacillus montaniterrae</name>
    <dbReference type="NCBI Taxonomy" id="429341"/>
    <lineage>
        <taxon>Bacteria</taxon>
        <taxon>Bacillati</taxon>
        <taxon>Bacillota</taxon>
        <taxon>Bacilli</taxon>
        <taxon>Bacillales</taxon>
        <taxon>Paenibacillaceae</taxon>
        <taxon>Paenibacillus</taxon>
    </lineage>
</organism>
<accession>A0A920CTB3</accession>